<dbReference type="InterPro" id="IPR009025">
    <property type="entry name" value="RBP11-like_dimer"/>
</dbReference>
<keyword evidence="3" id="KW-0240">DNA-directed RNA polymerase</keyword>
<dbReference type="CDD" id="cd07029">
    <property type="entry name" value="RNAP_I_III_AC19"/>
    <property type="match status" value="1"/>
</dbReference>
<dbReference type="InterPro" id="IPR008193">
    <property type="entry name" value="RNA_pol_Rpb11_13-16kDa_CS"/>
</dbReference>
<comment type="subcellular location">
    <subcellularLocation>
        <location evidence="1">Nucleus</location>
    </subcellularLocation>
</comment>
<dbReference type="EMBL" id="JBAMIC010000013">
    <property type="protein sequence ID" value="KAK7097920.1"/>
    <property type="molecule type" value="Genomic_DNA"/>
</dbReference>
<evidence type="ECO:0000256" key="1">
    <source>
        <dbReference type="ARBA" id="ARBA00004123"/>
    </source>
</evidence>
<keyword evidence="4" id="KW-0804">Transcription</keyword>
<evidence type="ECO:0000313" key="10">
    <source>
        <dbReference type="Proteomes" id="UP001374579"/>
    </source>
</evidence>
<comment type="caution">
    <text evidence="9">The sequence shown here is derived from an EMBL/GenBank/DDBJ whole genome shotgun (WGS) entry which is preliminary data.</text>
</comment>
<protein>
    <recommendedName>
        <fullName evidence="2">DNA-directed RNA polymerases I and III subunit RPAC2</fullName>
    </recommendedName>
    <alternativeName>
        <fullName evidence="7">DNA-directed RNA polymerase I subunit D</fullName>
    </alternativeName>
</protein>
<dbReference type="GO" id="GO:0003899">
    <property type="term" value="F:DNA-directed RNA polymerase activity"/>
    <property type="evidence" value="ECO:0007669"/>
    <property type="project" value="InterPro"/>
</dbReference>
<dbReference type="GO" id="GO:0006362">
    <property type="term" value="P:transcription elongation by RNA polymerase I"/>
    <property type="evidence" value="ECO:0007669"/>
    <property type="project" value="TreeGrafter"/>
</dbReference>
<dbReference type="GO" id="GO:0003677">
    <property type="term" value="F:DNA binding"/>
    <property type="evidence" value="ECO:0007669"/>
    <property type="project" value="InterPro"/>
</dbReference>
<dbReference type="GO" id="GO:0005736">
    <property type="term" value="C:RNA polymerase I complex"/>
    <property type="evidence" value="ECO:0007669"/>
    <property type="project" value="TreeGrafter"/>
</dbReference>
<dbReference type="FunFam" id="3.30.1360.10:FF:000006">
    <property type="entry name" value="DNA-directed RNA polymerases I and III subunit RPAC2"/>
    <property type="match status" value="1"/>
</dbReference>
<comment type="similarity">
    <text evidence="6">Belongs to the archaeal Rpo11/eukaryotic RPB11/RPC19 RNA polymerase subunit family.</text>
</comment>
<dbReference type="Gene3D" id="3.30.1360.10">
    <property type="entry name" value="RNA polymerase, RBP11-like subunit"/>
    <property type="match status" value="1"/>
</dbReference>
<evidence type="ECO:0000313" key="9">
    <source>
        <dbReference type="EMBL" id="KAK7097920.1"/>
    </source>
</evidence>
<dbReference type="HAMAP" id="MF_00261">
    <property type="entry name" value="RNApol_arch_Rpo11"/>
    <property type="match status" value="1"/>
</dbReference>
<dbReference type="PANTHER" id="PTHR13946">
    <property type="entry name" value="DNA-DIRECTED RNA POLYMERASE I,II,III"/>
    <property type="match status" value="1"/>
</dbReference>
<evidence type="ECO:0000256" key="3">
    <source>
        <dbReference type="ARBA" id="ARBA00022478"/>
    </source>
</evidence>
<proteinExistence type="inferred from homology"/>
<dbReference type="Proteomes" id="UP001374579">
    <property type="component" value="Unassembled WGS sequence"/>
</dbReference>
<feature type="domain" description="DNA-directed RNA polymerase RBP11-like dimerisation" evidence="8">
    <location>
        <begin position="23"/>
        <end position="94"/>
    </location>
</feature>
<dbReference type="AlphaFoldDB" id="A0AAN9B2B5"/>
<dbReference type="InterPro" id="IPR022905">
    <property type="entry name" value="Rpo11-like"/>
</dbReference>
<dbReference type="GO" id="GO:0005666">
    <property type="term" value="C:RNA polymerase III complex"/>
    <property type="evidence" value="ECO:0007669"/>
    <property type="project" value="TreeGrafter"/>
</dbReference>
<evidence type="ECO:0000256" key="4">
    <source>
        <dbReference type="ARBA" id="ARBA00023163"/>
    </source>
</evidence>
<dbReference type="Pfam" id="PF13656">
    <property type="entry name" value="RNA_pol_L_2"/>
    <property type="match status" value="1"/>
</dbReference>
<evidence type="ECO:0000256" key="5">
    <source>
        <dbReference type="ARBA" id="ARBA00023242"/>
    </source>
</evidence>
<organism evidence="9 10">
    <name type="scientific">Littorina saxatilis</name>
    <dbReference type="NCBI Taxonomy" id="31220"/>
    <lineage>
        <taxon>Eukaryota</taxon>
        <taxon>Metazoa</taxon>
        <taxon>Spiralia</taxon>
        <taxon>Lophotrochozoa</taxon>
        <taxon>Mollusca</taxon>
        <taxon>Gastropoda</taxon>
        <taxon>Caenogastropoda</taxon>
        <taxon>Littorinimorpha</taxon>
        <taxon>Littorinoidea</taxon>
        <taxon>Littorinidae</taxon>
        <taxon>Littorina</taxon>
    </lineage>
</organism>
<evidence type="ECO:0000259" key="8">
    <source>
        <dbReference type="Pfam" id="PF13656"/>
    </source>
</evidence>
<name>A0AAN9B2B5_9CAEN</name>
<dbReference type="SUPFAM" id="SSF55257">
    <property type="entry name" value="RBP11-like subunits of RNA polymerase"/>
    <property type="match status" value="1"/>
</dbReference>
<gene>
    <name evidence="9" type="ORF">V1264_004826</name>
</gene>
<dbReference type="EMBL" id="JBAMIC010000013">
    <property type="protein sequence ID" value="KAK7097921.1"/>
    <property type="molecule type" value="Genomic_DNA"/>
</dbReference>
<evidence type="ECO:0000256" key="6">
    <source>
        <dbReference type="ARBA" id="ARBA00025751"/>
    </source>
</evidence>
<keyword evidence="10" id="KW-1185">Reference proteome</keyword>
<reference evidence="9 10" key="1">
    <citation type="submission" date="2024-02" db="EMBL/GenBank/DDBJ databases">
        <title>Chromosome-scale genome assembly of the rough periwinkle Littorina saxatilis.</title>
        <authorList>
            <person name="De Jode A."/>
            <person name="Faria R."/>
            <person name="Formenti G."/>
            <person name="Sims Y."/>
            <person name="Smith T.P."/>
            <person name="Tracey A."/>
            <person name="Wood J.M.D."/>
            <person name="Zagrodzka Z.B."/>
            <person name="Johannesson K."/>
            <person name="Butlin R.K."/>
            <person name="Leder E.H."/>
        </authorList>
    </citation>
    <scope>NUCLEOTIDE SEQUENCE [LARGE SCALE GENOMIC DNA]</scope>
    <source>
        <strain evidence="9">Snail1</strain>
        <tissue evidence="9">Muscle</tissue>
    </source>
</reference>
<dbReference type="InterPro" id="IPR036603">
    <property type="entry name" value="RBP11-like"/>
</dbReference>
<dbReference type="InterPro" id="IPR033898">
    <property type="entry name" value="RNAP_AC19"/>
</dbReference>
<keyword evidence="5" id="KW-0539">Nucleus</keyword>
<evidence type="ECO:0000256" key="2">
    <source>
        <dbReference type="ARBA" id="ARBA00022079"/>
    </source>
</evidence>
<dbReference type="PROSITE" id="PS01154">
    <property type="entry name" value="RNA_POL_L_13KD"/>
    <property type="match status" value="1"/>
</dbReference>
<dbReference type="GO" id="GO:0006383">
    <property type="term" value="P:transcription by RNA polymerase III"/>
    <property type="evidence" value="ECO:0007669"/>
    <property type="project" value="TreeGrafter"/>
</dbReference>
<dbReference type="PANTHER" id="PTHR13946:SF28">
    <property type="entry name" value="DNA-DIRECTED RNA POLYMERASES I AND III SUBUNIT RPAC2"/>
    <property type="match status" value="1"/>
</dbReference>
<evidence type="ECO:0000256" key="7">
    <source>
        <dbReference type="ARBA" id="ARBA00031757"/>
    </source>
</evidence>
<dbReference type="GO" id="GO:0046983">
    <property type="term" value="F:protein dimerization activity"/>
    <property type="evidence" value="ECO:0007669"/>
    <property type="project" value="InterPro"/>
</dbReference>
<accession>A0AAN9B2B5</accession>
<sequence length="116" mass="13174">MADKKKQKIEVLPSEDKEDETVSTFVLHDEDHTLGNSLRYIIMKNPDVQFCGYSVPHPTENNIHLRIQTHDDTTALDVLKKGLRDLSDVCSHVLTTFQAEVDEYKASHPQTSHDAT</sequence>